<dbReference type="PANTHER" id="PTHR23355">
    <property type="entry name" value="RIBONUCLEASE"/>
    <property type="match status" value="1"/>
</dbReference>
<dbReference type="GO" id="GO:0006402">
    <property type="term" value="P:mRNA catabolic process"/>
    <property type="evidence" value="ECO:0007669"/>
    <property type="project" value="TreeGrafter"/>
</dbReference>
<dbReference type="AlphaFoldDB" id="A0AA35TJK9"/>
<organism evidence="5 6">
    <name type="scientific">Geodia barretti</name>
    <name type="common">Barrett's horny sponge</name>
    <dbReference type="NCBI Taxonomy" id="519541"/>
    <lineage>
        <taxon>Eukaryota</taxon>
        <taxon>Metazoa</taxon>
        <taxon>Porifera</taxon>
        <taxon>Demospongiae</taxon>
        <taxon>Heteroscleromorpha</taxon>
        <taxon>Tetractinellida</taxon>
        <taxon>Astrophorina</taxon>
        <taxon>Geodiidae</taxon>
        <taxon>Geodia</taxon>
    </lineage>
</organism>
<dbReference type="Pfam" id="PF00773">
    <property type="entry name" value="RNB"/>
    <property type="match status" value="1"/>
</dbReference>
<reference evidence="5" key="1">
    <citation type="submission" date="2023-03" db="EMBL/GenBank/DDBJ databases">
        <authorList>
            <person name="Steffen K."/>
            <person name="Cardenas P."/>
        </authorList>
    </citation>
    <scope>NUCLEOTIDE SEQUENCE</scope>
</reference>
<evidence type="ECO:0000256" key="2">
    <source>
        <dbReference type="ARBA" id="ARBA00022801"/>
    </source>
</evidence>
<evidence type="ECO:0000256" key="1">
    <source>
        <dbReference type="ARBA" id="ARBA00022722"/>
    </source>
</evidence>
<keyword evidence="1" id="KW-0540">Nuclease</keyword>
<dbReference type="Proteomes" id="UP001174909">
    <property type="component" value="Unassembled WGS sequence"/>
</dbReference>
<keyword evidence="3" id="KW-0269">Exonuclease</keyword>
<dbReference type="InterPro" id="IPR040476">
    <property type="entry name" value="CSD2"/>
</dbReference>
<evidence type="ECO:0000313" key="5">
    <source>
        <dbReference type="EMBL" id="CAI8049490.1"/>
    </source>
</evidence>
<accession>A0AA35TJK9</accession>
<dbReference type="GO" id="GO:0004540">
    <property type="term" value="F:RNA nuclease activity"/>
    <property type="evidence" value="ECO:0007669"/>
    <property type="project" value="InterPro"/>
</dbReference>
<feature type="non-terminal residue" evidence="5">
    <location>
        <position position="1"/>
    </location>
</feature>
<dbReference type="GO" id="GO:0004527">
    <property type="term" value="F:exonuclease activity"/>
    <property type="evidence" value="ECO:0007669"/>
    <property type="project" value="UniProtKB-KW"/>
</dbReference>
<gene>
    <name evidence="5" type="ORF">GBAR_LOCUS27249</name>
</gene>
<dbReference type="Pfam" id="PF17876">
    <property type="entry name" value="CSD2"/>
    <property type="match status" value="1"/>
</dbReference>
<protein>
    <submittedName>
        <fullName evidence="5">Ribonuclease R</fullName>
    </submittedName>
</protein>
<dbReference type="InterPro" id="IPR012340">
    <property type="entry name" value="NA-bd_OB-fold"/>
</dbReference>
<dbReference type="InterPro" id="IPR001900">
    <property type="entry name" value="RNase_II/R"/>
</dbReference>
<name>A0AA35TJK9_GEOBA</name>
<evidence type="ECO:0000256" key="3">
    <source>
        <dbReference type="ARBA" id="ARBA00022839"/>
    </source>
</evidence>
<comment type="caution">
    <text evidence="5">The sequence shown here is derived from an EMBL/GenBank/DDBJ whole genome shotgun (WGS) entry which is preliminary data.</text>
</comment>
<dbReference type="SMART" id="SM00955">
    <property type="entry name" value="RNB"/>
    <property type="match status" value="1"/>
</dbReference>
<dbReference type="EMBL" id="CASHTH010003799">
    <property type="protein sequence ID" value="CAI8049490.1"/>
    <property type="molecule type" value="Genomic_DNA"/>
</dbReference>
<dbReference type="InterPro" id="IPR050180">
    <property type="entry name" value="RNR_Ribonuclease"/>
</dbReference>
<sequence length="304" mass="33845">DIDESGLAYVVPFDRRLVMDVHVPRQEAATAAPGDMVEIELTRWPTATRNPVGRVTDVLGDIEAPGVDTRLIIRKHQLPEEHGPAALAEAERAGNRVRPRERQGRQDFRRWPTVTIDGDTARDFDDAVTIERLPNGNYWLGVHIADVAHYVQEGSALDAAAFQRGTSVYFPDRAIHMFPEALATGLCSLRPQVDRLVQSCLMEIDGNGAVRRYELHDGVIHSDARMTYTEVNAILTGKDAAARKKYGRLVPRFELMAELFEALNGRRRARGSVDFDLPEAEFLMDDQGRVSDRSHGAEPGAPLD</sequence>
<dbReference type="PANTHER" id="PTHR23355:SF9">
    <property type="entry name" value="DIS3-LIKE EXONUCLEASE 2"/>
    <property type="match status" value="1"/>
</dbReference>
<dbReference type="GO" id="GO:0003723">
    <property type="term" value="F:RNA binding"/>
    <property type="evidence" value="ECO:0007669"/>
    <property type="project" value="InterPro"/>
</dbReference>
<evidence type="ECO:0000259" key="4">
    <source>
        <dbReference type="SMART" id="SM00955"/>
    </source>
</evidence>
<feature type="domain" description="RNB" evidence="4">
    <location>
        <begin position="105"/>
        <end position="303"/>
    </location>
</feature>
<evidence type="ECO:0000313" key="6">
    <source>
        <dbReference type="Proteomes" id="UP001174909"/>
    </source>
</evidence>
<proteinExistence type="predicted"/>
<dbReference type="GO" id="GO:0005829">
    <property type="term" value="C:cytosol"/>
    <property type="evidence" value="ECO:0007669"/>
    <property type="project" value="TreeGrafter"/>
</dbReference>
<keyword evidence="6" id="KW-1185">Reference proteome</keyword>
<dbReference type="SUPFAM" id="SSF50249">
    <property type="entry name" value="Nucleic acid-binding proteins"/>
    <property type="match status" value="1"/>
</dbReference>
<keyword evidence="2" id="KW-0378">Hydrolase</keyword>